<sequence length="343" mass="36000">MTTTEVRVLAAGSALPGPPVDNAALADRFRMDASWQQWVDVFIGTRSRHLAVDLASGEVRSSLAELAASAATRALDNAGVAPGEVDVMVLGTATPDRLMPATVNTVADLLGIDGIPTYQLQSGCTGAVAALDIGRQLLLTGEHRTALVLGGDVCAKHFDPDIDLKSLSPAELVNVVLFGDGAGAAVLTTEPVDGAPVLRRVLNRLVGLGRAPGQVVDWYGQARRASDGPALSEDYKAIEELVPVMAVEVLEELLTSLGWQDTDVDYLLPPQLSGTMTARIVKDLGLPAAEEVTCVVEIANIGNAAPFVQLERTLPELAPGDRAVGIAIESSKWIKAGFALERD</sequence>
<dbReference type="SUPFAM" id="SSF53901">
    <property type="entry name" value="Thiolase-like"/>
    <property type="match status" value="2"/>
</dbReference>
<comment type="caution">
    <text evidence="5">The sequence shown here is derived from an EMBL/GenBank/DDBJ whole genome shotgun (WGS) entry which is preliminary data.</text>
</comment>
<dbReference type="InterPro" id="IPR013751">
    <property type="entry name" value="ACP_syn_III_N"/>
</dbReference>
<dbReference type="InterPro" id="IPR013747">
    <property type="entry name" value="ACP_syn_III_C"/>
</dbReference>
<evidence type="ECO:0000256" key="1">
    <source>
        <dbReference type="ARBA" id="ARBA00022679"/>
    </source>
</evidence>
<dbReference type="Pfam" id="PF08541">
    <property type="entry name" value="ACP_syn_III_C"/>
    <property type="match status" value="1"/>
</dbReference>
<evidence type="ECO:0000259" key="4">
    <source>
        <dbReference type="Pfam" id="PF08545"/>
    </source>
</evidence>
<reference evidence="5 6" key="1">
    <citation type="submission" date="2018-03" db="EMBL/GenBank/DDBJ databases">
        <title>Genomic Encyclopedia of Archaeal and Bacterial Type Strains, Phase II (KMG-II): from individual species to whole genera.</title>
        <authorList>
            <person name="Goeker M."/>
        </authorList>
    </citation>
    <scope>NUCLEOTIDE SEQUENCE [LARGE SCALE GENOMIC DNA]</scope>
    <source>
        <strain evidence="5 6">DSM 44720</strain>
    </source>
</reference>
<gene>
    <name evidence="5" type="ORF">CLV43_115148</name>
</gene>
<evidence type="ECO:0000313" key="6">
    <source>
        <dbReference type="Proteomes" id="UP000239494"/>
    </source>
</evidence>
<name>A0A2T0SN76_9PSEU</name>
<keyword evidence="6" id="KW-1185">Reference proteome</keyword>
<keyword evidence="1" id="KW-0808">Transferase</keyword>
<proteinExistence type="predicted"/>
<dbReference type="RefSeq" id="WP_106194428.1">
    <property type="nucleotide sequence ID" value="NZ_PVTF01000015.1"/>
</dbReference>
<dbReference type="Gene3D" id="3.40.47.10">
    <property type="match status" value="2"/>
</dbReference>
<dbReference type="OrthoDB" id="2514738at2"/>
<dbReference type="Pfam" id="PF08545">
    <property type="entry name" value="ACP_syn_III"/>
    <property type="match status" value="1"/>
</dbReference>
<evidence type="ECO:0000313" key="5">
    <source>
        <dbReference type="EMBL" id="PRY34872.1"/>
    </source>
</evidence>
<dbReference type="GO" id="GO:0044550">
    <property type="term" value="P:secondary metabolite biosynthetic process"/>
    <property type="evidence" value="ECO:0007669"/>
    <property type="project" value="TreeGrafter"/>
</dbReference>
<protein>
    <submittedName>
        <fullName evidence="5">3-oxoacyl-[acyl-carrier-protein] synthase-3</fullName>
    </submittedName>
</protein>
<feature type="domain" description="Beta-ketoacyl-[acyl-carrier-protein] synthase III C-terminal" evidence="3">
    <location>
        <begin position="256"/>
        <end position="327"/>
    </location>
</feature>
<evidence type="ECO:0000256" key="2">
    <source>
        <dbReference type="ARBA" id="ARBA00023315"/>
    </source>
</evidence>
<evidence type="ECO:0000259" key="3">
    <source>
        <dbReference type="Pfam" id="PF08541"/>
    </source>
</evidence>
<dbReference type="EMBL" id="PVTF01000015">
    <property type="protein sequence ID" value="PRY34872.1"/>
    <property type="molecule type" value="Genomic_DNA"/>
</dbReference>
<keyword evidence="2" id="KW-0012">Acyltransferase</keyword>
<accession>A0A2T0SN76</accession>
<dbReference type="Proteomes" id="UP000239494">
    <property type="component" value="Unassembled WGS sequence"/>
</dbReference>
<feature type="domain" description="Beta-ketoacyl-[acyl-carrier-protein] synthase III N-terminal" evidence="4">
    <location>
        <begin position="120"/>
        <end position="198"/>
    </location>
</feature>
<dbReference type="AlphaFoldDB" id="A0A2T0SN76"/>
<organism evidence="5 6">
    <name type="scientific">Umezawaea tangerina</name>
    <dbReference type="NCBI Taxonomy" id="84725"/>
    <lineage>
        <taxon>Bacteria</taxon>
        <taxon>Bacillati</taxon>
        <taxon>Actinomycetota</taxon>
        <taxon>Actinomycetes</taxon>
        <taxon>Pseudonocardiales</taxon>
        <taxon>Pseudonocardiaceae</taxon>
        <taxon>Umezawaea</taxon>
    </lineage>
</organism>
<dbReference type="GO" id="GO:0006633">
    <property type="term" value="P:fatty acid biosynthetic process"/>
    <property type="evidence" value="ECO:0007669"/>
    <property type="project" value="InterPro"/>
</dbReference>
<dbReference type="PANTHER" id="PTHR34069">
    <property type="entry name" value="3-OXOACYL-[ACYL-CARRIER-PROTEIN] SYNTHASE 3"/>
    <property type="match status" value="1"/>
</dbReference>
<dbReference type="PANTHER" id="PTHR34069:SF2">
    <property type="entry name" value="BETA-KETOACYL-[ACYL-CARRIER-PROTEIN] SYNTHASE III"/>
    <property type="match status" value="1"/>
</dbReference>
<dbReference type="InterPro" id="IPR016039">
    <property type="entry name" value="Thiolase-like"/>
</dbReference>
<dbReference type="GO" id="GO:0004315">
    <property type="term" value="F:3-oxoacyl-[acyl-carrier-protein] synthase activity"/>
    <property type="evidence" value="ECO:0007669"/>
    <property type="project" value="InterPro"/>
</dbReference>